<keyword evidence="2" id="KW-0732">Signal</keyword>
<evidence type="ECO:0000256" key="1">
    <source>
        <dbReference type="SAM" id="MobiDB-lite"/>
    </source>
</evidence>
<comment type="caution">
    <text evidence="3">The sequence shown here is derived from an EMBL/GenBank/DDBJ whole genome shotgun (WGS) entry which is preliminary data.</text>
</comment>
<feature type="chain" id="PRO_5040213841" evidence="2">
    <location>
        <begin position="16"/>
        <end position="273"/>
    </location>
</feature>
<dbReference type="Proteomes" id="UP000824596">
    <property type="component" value="Unassembled WGS sequence"/>
</dbReference>
<dbReference type="RefSeq" id="XP_044723458.1">
    <property type="nucleotide sequence ID" value="XM_044862432.1"/>
</dbReference>
<reference evidence="3" key="1">
    <citation type="submission" date="2021-09" db="EMBL/GenBank/DDBJ databases">
        <title>A high-quality genome of the endoparasitic fungus Hirsutella rhossiliensis with a comparison of Hirsutella genomes reveals transposable elements contributing to genome size variation.</title>
        <authorList>
            <person name="Lin R."/>
            <person name="Jiao Y."/>
            <person name="Sun X."/>
            <person name="Ling J."/>
            <person name="Xie B."/>
            <person name="Cheng X."/>
        </authorList>
    </citation>
    <scope>NUCLEOTIDE SEQUENCE</scope>
    <source>
        <strain evidence="3">HR02</strain>
    </source>
</reference>
<name>A0A9P8SLL7_9HYPO</name>
<dbReference type="EMBL" id="JAIZPD010000003">
    <property type="protein sequence ID" value="KAH0965945.1"/>
    <property type="molecule type" value="Genomic_DNA"/>
</dbReference>
<proteinExistence type="predicted"/>
<dbReference type="OrthoDB" id="3565477at2759"/>
<evidence type="ECO:0000256" key="2">
    <source>
        <dbReference type="SAM" id="SignalP"/>
    </source>
</evidence>
<feature type="region of interest" description="Disordered" evidence="1">
    <location>
        <begin position="84"/>
        <end position="182"/>
    </location>
</feature>
<feature type="compositionally biased region" description="Low complexity" evidence="1">
    <location>
        <begin position="101"/>
        <end position="120"/>
    </location>
</feature>
<dbReference type="GeneID" id="68353090"/>
<feature type="region of interest" description="Disordered" evidence="1">
    <location>
        <begin position="221"/>
        <end position="273"/>
    </location>
</feature>
<evidence type="ECO:0000313" key="3">
    <source>
        <dbReference type="EMBL" id="KAH0965945.1"/>
    </source>
</evidence>
<gene>
    <name evidence="3" type="ORF">HRG_03961</name>
</gene>
<feature type="compositionally biased region" description="Low complexity" evidence="1">
    <location>
        <begin position="223"/>
        <end position="253"/>
    </location>
</feature>
<keyword evidence="4" id="KW-1185">Reference proteome</keyword>
<dbReference type="AlphaFoldDB" id="A0A9P8SLL7"/>
<protein>
    <submittedName>
        <fullName evidence="3">Uncharacterized protein</fullName>
    </submittedName>
</protein>
<feature type="compositionally biased region" description="Low complexity" evidence="1">
    <location>
        <begin position="261"/>
        <end position="273"/>
    </location>
</feature>
<sequence>MRFTSMAVMAGSALAFDAAYPPPNNYAAPAGAMTSVAANPQPESPSTVYSTKVHTIISCGPEVVNCPAHSTVVSTEMLPANTAVSPGAAGPGQPAYPQPAPQASQPAAYLQPAPEASQPAPEAPQQPAPESPGQSAYPQPAPEASQPTGYPQPAPEASRPAGGLPNPVPGAAMPTGAGSGAVPTAGAVCPASSVTAITKTYTTVLTSVEYSTIQTEGPCAAATQVPQVPQGPNGPQAPQGPNGPQGPVGTGVPVAPPAAYPPSANTPPMGNST</sequence>
<feature type="compositionally biased region" description="Low complexity" evidence="1">
    <location>
        <begin position="84"/>
        <end position="93"/>
    </location>
</feature>
<evidence type="ECO:0000313" key="4">
    <source>
        <dbReference type="Proteomes" id="UP000824596"/>
    </source>
</evidence>
<feature type="signal peptide" evidence="2">
    <location>
        <begin position="1"/>
        <end position="15"/>
    </location>
</feature>
<organism evidence="3 4">
    <name type="scientific">Hirsutella rhossiliensis</name>
    <dbReference type="NCBI Taxonomy" id="111463"/>
    <lineage>
        <taxon>Eukaryota</taxon>
        <taxon>Fungi</taxon>
        <taxon>Dikarya</taxon>
        <taxon>Ascomycota</taxon>
        <taxon>Pezizomycotina</taxon>
        <taxon>Sordariomycetes</taxon>
        <taxon>Hypocreomycetidae</taxon>
        <taxon>Hypocreales</taxon>
        <taxon>Ophiocordycipitaceae</taxon>
        <taxon>Hirsutella</taxon>
    </lineage>
</organism>
<accession>A0A9P8SLL7</accession>
<feature type="compositionally biased region" description="Pro residues" evidence="1">
    <location>
        <begin position="121"/>
        <end position="130"/>
    </location>
</feature>